<dbReference type="InterPro" id="IPR001034">
    <property type="entry name" value="DeoR_HTH"/>
</dbReference>
<dbReference type="PANTHER" id="PTHR30363:SF4">
    <property type="entry name" value="GLYCEROL-3-PHOSPHATE REGULON REPRESSOR"/>
    <property type="match status" value="1"/>
</dbReference>
<dbReference type="InterPro" id="IPR036388">
    <property type="entry name" value="WH-like_DNA-bd_sf"/>
</dbReference>
<dbReference type="GO" id="GO:0003700">
    <property type="term" value="F:DNA-binding transcription factor activity"/>
    <property type="evidence" value="ECO:0007669"/>
    <property type="project" value="InterPro"/>
</dbReference>
<dbReference type="SMART" id="SM00420">
    <property type="entry name" value="HTH_DEOR"/>
    <property type="match status" value="1"/>
</dbReference>
<evidence type="ECO:0000313" key="5">
    <source>
        <dbReference type="EMBL" id="KAA2238302.1"/>
    </source>
</evidence>
<dbReference type="EMBL" id="VUOA01000013">
    <property type="protein sequence ID" value="KAA2238302.1"/>
    <property type="molecule type" value="Genomic_DNA"/>
</dbReference>
<dbReference type="PRINTS" id="PR00037">
    <property type="entry name" value="HTHLACR"/>
</dbReference>
<dbReference type="InterPro" id="IPR014036">
    <property type="entry name" value="DeoR-like_C"/>
</dbReference>
<keyword evidence="6" id="KW-1185">Reference proteome</keyword>
<keyword evidence="2" id="KW-0805">Transcription regulation</keyword>
<accession>A0A5B2VIY2</accession>
<dbReference type="Proteomes" id="UP000323142">
    <property type="component" value="Unassembled WGS sequence"/>
</dbReference>
<evidence type="ECO:0000256" key="1">
    <source>
        <dbReference type="ARBA" id="ARBA00022491"/>
    </source>
</evidence>
<evidence type="ECO:0000256" key="2">
    <source>
        <dbReference type="ARBA" id="ARBA00023015"/>
    </source>
</evidence>
<evidence type="ECO:0000256" key="3">
    <source>
        <dbReference type="ARBA" id="ARBA00023163"/>
    </source>
</evidence>
<proteinExistence type="predicted"/>
<comment type="caution">
    <text evidence="5">The sequence shown here is derived from an EMBL/GenBank/DDBJ whole genome shotgun (WGS) entry which is preliminary data.</text>
</comment>
<organism evidence="5 6">
    <name type="scientific">Salinarimonas soli</name>
    <dbReference type="NCBI Taxonomy" id="1638099"/>
    <lineage>
        <taxon>Bacteria</taxon>
        <taxon>Pseudomonadati</taxon>
        <taxon>Pseudomonadota</taxon>
        <taxon>Alphaproteobacteria</taxon>
        <taxon>Hyphomicrobiales</taxon>
        <taxon>Salinarimonadaceae</taxon>
        <taxon>Salinarimonas</taxon>
    </lineage>
</organism>
<dbReference type="Gene3D" id="1.10.10.10">
    <property type="entry name" value="Winged helix-like DNA-binding domain superfamily/Winged helix DNA-binding domain"/>
    <property type="match status" value="1"/>
</dbReference>
<dbReference type="Pfam" id="PF08220">
    <property type="entry name" value="HTH_DeoR"/>
    <property type="match status" value="1"/>
</dbReference>
<keyword evidence="3" id="KW-0804">Transcription</keyword>
<dbReference type="AlphaFoldDB" id="A0A5B2VIY2"/>
<reference evidence="5 6" key="2">
    <citation type="submission" date="2019-09" db="EMBL/GenBank/DDBJ databases">
        <authorList>
            <person name="Jin C."/>
        </authorList>
    </citation>
    <scope>NUCLEOTIDE SEQUENCE [LARGE SCALE GENOMIC DNA]</scope>
    <source>
        <strain evidence="5 6">BN140002</strain>
    </source>
</reference>
<dbReference type="RefSeq" id="WP_149816072.1">
    <property type="nucleotide sequence ID" value="NZ_VUOA01000013.1"/>
</dbReference>
<dbReference type="Pfam" id="PF00455">
    <property type="entry name" value="DeoRC"/>
    <property type="match status" value="1"/>
</dbReference>
<dbReference type="InterPro" id="IPR050313">
    <property type="entry name" value="Carb_Metab_HTH_regulators"/>
</dbReference>
<dbReference type="Gene3D" id="3.40.50.1360">
    <property type="match status" value="1"/>
</dbReference>
<dbReference type="InterPro" id="IPR037171">
    <property type="entry name" value="NagB/RpiA_transferase-like"/>
</dbReference>
<dbReference type="InterPro" id="IPR036390">
    <property type="entry name" value="WH_DNA-bd_sf"/>
</dbReference>
<dbReference type="SUPFAM" id="SSF46785">
    <property type="entry name" value="Winged helix' DNA-binding domain"/>
    <property type="match status" value="1"/>
</dbReference>
<protein>
    <submittedName>
        <fullName evidence="5">DeoR/GlpR transcriptional regulator</fullName>
    </submittedName>
</protein>
<dbReference type="SMART" id="SM01134">
    <property type="entry name" value="DeoRC"/>
    <property type="match status" value="1"/>
</dbReference>
<dbReference type="PROSITE" id="PS51000">
    <property type="entry name" value="HTH_DEOR_2"/>
    <property type="match status" value="1"/>
</dbReference>
<name>A0A5B2VIY2_9HYPH</name>
<feature type="domain" description="HTH deoR-type" evidence="4">
    <location>
        <begin position="5"/>
        <end position="60"/>
    </location>
</feature>
<evidence type="ECO:0000313" key="6">
    <source>
        <dbReference type="Proteomes" id="UP000323142"/>
    </source>
</evidence>
<dbReference type="PANTHER" id="PTHR30363">
    <property type="entry name" value="HTH-TYPE TRANSCRIPTIONAL REGULATOR SRLR-RELATED"/>
    <property type="match status" value="1"/>
</dbReference>
<dbReference type="OrthoDB" id="9814815at2"/>
<evidence type="ECO:0000259" key="4">
    <source>
        <dbReference type="PROSITE" id="PS51000"/>
    </source>
</evidence>
<dbReference type="SUPFAM" id="SSF100950">
    <property type="entry name" value="NagB/RpiA/CoA transferase-like"/>
    <property type="match status" value="1"/>
</dbReference>
<keyword evidence="1" id="KW-0678">Repressor</keyword>
<gene>
    <name evidence="5" type="ORF">F0L46_05605</name>
</gene>
<sequence>MDIQVSARQREIIGLARTQGRVGVDELAARFGVSPQTIRKDLNELCERRLLSRIHGGAVVSSGVENVAYEARRFIAQEEKRSIGAAAARLIPNNASLLINIGTTTEEVARHLGEHEGLLVITNNLNVATALYRHPSIEVVMTGGPVRRSDGAVVGAAAVELVRQFKVDYAVIGTSALDEDGSLLDFDPREVRVSRAIIENARQVILVADRLKIERSAPVRIGHLSEVDVFVTDALPSPPLRALCAELGVRLVEVGGRDVHPDPAGEPVA</sequence>
<reference evidence="5 6" key="1">
    <citation type="submission" date="2019-09" db="EMBL/GenBank/DDBJ databases">
        <title>Salinarimonas rosea gen. nov., sp. nov., a new member of the a-2 subgroup of the Proteobacteria.</title>
        <authorList>
            <person name="Liu J."/>
        </authorList>
    </citation>
    <scope>NUCLEOTIDE SEQUENCE [LARGE SCALE GENOMIC DNA]</scope>
    <source>
        <strain evidence="5 6">BN140002</strain>
    </source>
</reference>